<evidence type="ECO:0000313" key="1">
    <source>
        <dbReference type="EMBL" id="CDY28334.1"/>
    </source>
</evidence>
<dbReference type="Proteomes" id="UP000028999">
    <property type="component" value="Unassembled WGS sequence"/>
</dbReference>
<dbReference type="SMR" id="A0A078GT04"/>
<dbReference type="AlphaFoldDB" id="A0A078GT04"/>
<dbReference type="PaxDb" id="3708-A0A078GT04"/>
<accession>A0A078GT04</accession>
<name>A0A078GT04_BRANA</name>
<keyword evidence="2" id="KW-1185">Reference proteome</keyword>
<sequence>MESLQDEAVLVSETEKTSKYKSQVGFSPLQQQEQQRFHKVRFKGRRHLRKALYTGRVVFQKKLSVWSHHKTRKKELIVLSIPVKALRQLDQKASEGRIAWKLPELLWIFSFFILEDKVVLLPWSTLKFYGEKIVKQQQRYNTPLLLSAFTHGTFQSPRPPESSFSYCRKMSNDTERSESEEVTGNKTRRDGCSRKVWITDSSVMGCENRDVHIQLFVTVLATFWPVFEAESRAWINMYVISLVNTKGVRVTGSQTSDLLDDSLAMEFAIKSLSIVMLQVVDRHIKGVVSVVGDCIWTLDFTSVLFHSPKPPDICLSEQYKSWRILSKERAIALNLVDKVVLNRGVLISLQMGHKMSLIKIDTLIEVYAKIAAQELNLQHKLMDLLELLPDSIGKYQVQARPLDLSSNSLSVLPESIRPLATLKKLGVEATTDTSFLGIY</sequence>
<evidence type="ECO:0000313" key="2">
    <source>
        <dbReference type="Proteomes" id="UP000028999"/>
    </source>
</evidence>
<organism evidence="1 2">
    <name type="scientific">Brassica napus</name>
    <name type="common">Rape</name>
    <dbReference type="NCBI Taxonomy" id="3708"/>
    <lineage>
        <taxon>Eukaryota</taxon>
        <taxon>Viridiplantae</taxon>
        <taxon>Streptophyta</taxon>
        <taxon>Embryophyta</taxon>
        <taxon>Tracheophyta</taxon>
        <taxon>Spermatophyta</taxon>
        <taxon>Magnoliopsida</taxon>
        <taxon>eudicotyledons</taxon>
        <taxon>Gunneridae</taxon>
        <taxon>Pentapetalae</taxon>
        <taxon>rosids</taxon>
        <taxon>malvids</taxon>
        <taxon>Brassicales</taxon>
        <taxon>Brassicaceae</taxon>
        <taxon>Brassiceae</taxon>
        <taxon>Brassica</taxon>
    </lineage>
</organism>
<protein>
    <submittedName>
        <fullName evidence="1">BnaC03g66250D protein</fullName>
    </submittedName>
</protein>
<gene>
    <name evidence="1" type="primary">BnaC03g66250D</name>
    <name evidence="1" type="ORF">GSBRNA2T00040111001</name>
</gene>
<dbReference type="Gramene" id="CDY28334">
    <property type="protein sequence ID" value="CDY28334"/>
    <property type="gene ID" value="GSBRNA2T00040111001"/>
</dbReference>
<dbReference type="EMBL" id="LK032217">
    <property type="protein sequence ID" value="CDY28334.1"/>
    <property type="molecule type" value="Genomic_DNA"/>
</dbReference>
<proteinExistence type="predicted"/>
<reference evidence="1 2" key="1">
    <citation type="journal article" date="2014" name="Science">
        <title>Plant genetics. Early allopolyploid evolution in the post-Neolithic Brassica napus oilseed genome.</title>
        <authorList>
            <person name="Chalhoub B."/>
            <person name="Denoeud F."/>
            <person name="Liu S."/>
            <person name="Parkin I.A."/>
            <person name="Tang H."/>
            <person name="Wang X."/>
            <person name="Chiquet J."/>
            <person name="Belcram H."/>
            <person name="Tong C."/>
            <person name="Samans B."/>
            <person name="Correa M."/>
            <person name="Da Silva C."/>
            <person name="Just J."/>
            <person name="Falentin C."/>
            <person name="Koh C.S."/>
            <person name="Le Clainche I."/>
            <person name="Bernard M."/>
            <person name="Bento P."/>
            <person name="Noel B."/>
            <person name="Labadie K."/>
            <person name="Alberti A."/>
            <person name="Charles M."/>
            <person name="Arnaud D."/>
            <person name="Guo H."/>
            <person name="Daviaud C."/>
            <person name="Alamery S."/>
            <person name="Jabbari K."/>
            <person name="Zhao M."/>
            <person name="Edger P.P."/>
            <person name="Chelaifa H."/>
            <person name="Tack D."/>
            <person name="Lassalle G."/>
            <person name="Mestiri I."/>
            <person name="Schnel N."/>
            <person name="Le Paslier M.C."/>
            <person name="Fan G."/>
            <person name="Renault V."/>
            <person name="Bayer P.E."/>
            <person name="Golicz A.A."/>
            <person name="Manoli S."/>
            <person name="Lee T.H."/>
            <person name="Thi V.H."/>
            <person name="Chalabi S."/>
            <person name="Hu Q."/>
            <person name="Fan C."/>
            <person name="Tollenaere R."/>
            <person name="Lu Y."/>
            <person name="Battail C."/>
            <person name="Shen J."/>
            <person name="Sidebottom C.H."/>
            <person name="Wang X."/>
            <person name="Canaguier A."/>
            <person name="Chauveau A."/>
            <person name="Berard A."/>
            <person name="Deniot G."/>
            <person name="Guan M."/>
            <person name="Liu Z."/>
            <person name="Sun F."/>
            <person name="Lim Y.P."/>
            <person name="Lyons E."/>
            <person name="Town C.D."/>
            <person name="Bancroft I."/>
            <person name="Wang X."/>
            <person name="Meng J."/>
            <person name="Ma J."/>
            <person name="Pires J.C."/>
            <person name="King G.J."/>
            <person name="Brunel D."/>
            <person name="Delourme R."/>
            <person name="Renard M."/>
            <person name="Aury J.M."/>
            <person name="Adams K.L."/>
            <person name="Batley J."/>
            <person name="Snowdon R.J."/>
            <person name="Tost J."/>
            <person name="Edwards D."/>
            <person name="Zhou Y."/>
            <person name="Hua W."/>
            <person name="Sharpe A.G."/>
            <person name="Paterson A.H."/>
            <person name="Guan C."/>
            <person name="Wincker P."/>
        </authorList>
    </citation>
    <scope>NUCLEOTIDE SEQUENCE [LARGE SCALE GENOMIC DNA]</scope>
    <source>
        <strain evidence="2">cv. Darmor-bzh</strain>
    </source>
</reference>